<evidence type="ECO:0000313" key="5">
    <source>
        <dbReference type="Proteomes" id="UP000462376"/>
    </source>
</evidence>
<keyword evidence="1" id="KW-0472">Membrane</keyword>
<sequence length="124" mass="14557">MTTIFYILIAFCLFFEVLNLAACKKVFAAVEKYKDKNDLTEISPVFAVWRMCNWIYLILCFIGLISSQWIGFLALIVLSLIPKKWFTWRIIDNILGIAILLFVLLNKYHFQIDFNSLIIKLILQ</sequence>
<feature type="transmembrane region" description="Helical" evidence="1">
    <location>
        <begin position="54"/>
        <end position="78"/>
    </location>
</feature>
<gene>
    <name evidence="3" type="ORF">DW988_04930</name>
    <name evidence="2" type="ORF">GAP47_00750</name>
</gene>
<evidence type="ECO:0000256" key="1">
    <source>
        <dbReference type="SAM" id="Phobius"/>
    </source>
</evidence>
<dbReference type="RefSeq" id="WP_005850373.1">
    <property type="nucleotide sequence ID" value="NZ_CAXTGW010000013.1"/>
</dbReference>
<evidence type="ECO:0000313" key="3">
    <source>
        <dbReference type="EMBL" id="RGZ50499.1"/>
    </source>
</evidence>
<dbReference type="EMBL" id="QSEE01000003">
    <property type="protein sequence ID" value="RGZ50499.1"/>
    <property type="molecule type" value="Genomic_DNA"/>
</dbReference>
<dbReference type="AlphaFoldDB" id="A0A139KC00"/>
<protein>
    <submittedName>
        <fullName evidence="2">Uncharacterized protein</fullName>
    </submittedName>
</protein>
<reference evidence="3 4" key="1">
    <citation type="submission" date="2018-08" db="EMBL/GenBank/DDBJ databases">
        <title>A genome reference for cultivated species of the human gut microbiota.</title>
        <authorList>
            <person name="Zou Y."/>
            <person name="Xue W."/>
            <person name="Luo G."/>
        </authorList>
    </citation>
    <scope>NUCLEOTIDE SEQUENCE [LARGE SCALE GENOMIC DNA]</scope>
    <source>
        <strain evidence="3 4">AM50-4</strain>
    </source>
</reference>
<organism evidence="2 5">
    <name type="scientific">Bacteroides uniformis</name>
    <dbReference type="NCBI Taxonomy" id="820"/>
    <lineage>
        <taxon>Bacteria</taxon>
        <taxon>Pseudomonadati</taxon>
        <taxon>Bacteroidota</taxon>
        <taxon>Bacteroidia</taxon>
        <taxon>Bacteroidales</taxon>
        <taxon>Bacteroidaceae</taxon>
        <taxon>Bacteroides</taxon>
    </lineage>
</organism>
<accession>A0A139KC00</accession>
<dbReference type="EMBL" id="WCTL01000001">
    <property type="protein sequence ID" value="KAB4241186.1"/>
    <property type="molecule type" value="Genomic_DNA"/>
</dbReference>
<keyword evidence="1" id="KW-1133">Transmembrane helix</keyword>
<dbReference type="Proteomes" id="UP000283684">
    <property type="component" value="Unassembled WGS sequence"/>
</dbReference>
<reference evidence="2 5" key="2">
    <citation type="journal article" date="2019" name="Nat. Med.">
        <title>A library of human gut bacterial isolates paired with longitudinal multiomics data enables mechanistic microbiome research.</title>
        <authorList>
            <person name="Poyet M."/>
            <person name="Groussin M."/>
            <person name="Gibbons S.M."/>
            <person name="Avila-Pacheco J."/>
            <person name="Jiang X."/>
            <person name="Kearney S.M."/>
            <person name="Perrotta A.R."/>
            <person name="Berdy B."/>
            <person name="Zhao S."/>
            <person name="Lieberman T.D."/>
            <person name="Swanson P.K."/>
            <person name="Smith M."/>
            <person name="Roesemann S."/>
            <person name="Alexander J.E."/>
            <person name="Rich S.A."/>
            <person name="Livny J."/>
            <person name="Vlamakis H."/>
            <person name="Clish C."/>
            <person name="Bullock K."/>
            <person name="Deik A."/>
            <person name="Scott J."/>
            <person name="Pierce K.A."/>
            <person name="Xavier R.J."/>
            <person name="Alm E.J."/>
        </authorList>
    </citation>
    <scope>NUCLEOTIDE SEQUENCE [LARGE SCALE GENOMIC DNA]</scope>
    <source>
        <strain evidence="2 5">BIOML-A5</strain>
    </source>
</reference>
<dbReference type="Proteomes" id="UP000462376">
    <property type="component" value="Unassembled WGS sequence"/>
</dbReference>
<evidence type="ECO:0000313" key="2">
    <source>
        <dbReference type="EMBL" id="KAB4241186.1"/>
    </source>
</evidence>
<proteinExistence type="predicted"/>
<feature type="transmembrane region" description="Helical" evidence="1">
    <location>
        <begin position="90"/>
        <end position="110"/>
    </location>
</feature>
<dbReference type="GeneID" id="79858369"/>
<name>A0A139KC00_BACUN</name>
<keyword evidence="1" id="KW-0812">Transmembrane</keyword>
<comment type="caution">
    <text evidence="2">The sequence shown here is derived from an EMBL/GenBank/DDBJ whole genome shotgun (WGS) entry which is preliminary data.</text>
</comment>
<evidence type="ECO:0000313" key="4">
    <source>
        <dbReference type="Proteomes" id="UP000283684"/>
    </source>
</evidence>